<evidence type="ECO:0000313" key="2">
    <source>
        <dbReference type="Proteomes" id="UP000484381"/>
    </source>
</evidence>
<organism evidence="1 2">
    <name type="scientific">Paraburkholderia franconis</name>
    <dbReference type="NCBI Taxonomy" id="2654983"/>
    <lineage>
        <taxon>Bacteria</taxon>
        <taxon>Pseudomonadati</taxon>
        <taxon>Pseudomonadota</taxon>
        <taxon>Betaproteobacteria</taxon>
        <taxon>Burkholderiales</taxon>
        <taxon>Burkholderiaceae</taxon>
        <taxon>Paraburkholderia</taxon>
    </lineage>
</organism>
<dbReference type="PANTHER" id="PTHR35175">
    <property type="entry name" value="DUF1289 DOMAIN-CONTAINING PROTEIN"/>
    <property type="match status" value="1"/>
</dbReference>
<dbReference type="EMBL" id="WHNP01000020">
    <property type="protein sequence ID" value="MPW19517.1"/>
    <property type="molecule type" value="Genomic_DNA"/>
</dbReference>
<protein>
    <submittedName>
        <fullName evidence="1">DUF1289 domain-containing protein</fullName>
    </submittedName>
</protein>
<evidence type="ECO:0000313" key="1">
    <source>
        <dbReference type="EMBL" id="MPW19517.1"/>
    </source>
</evidence>
<dbReference type="Pfam" id="PF06945">
    <property type="entry name" value="DUF1289"/>
    <property type="match status" value="1"/>
</dbReference>
<accession>A0A7X1NCN8</accession>
<gene>
    <name evidence="1" type="ORF">GCT13_22075</name>
</gene>
<reference evidence="1 2" key="1">
    <citation type="submission" date="2019-10" db="EMBL/GenBank/DDBJ databases">
        <title>Paraburkholderia sp. isolated from nodules of Mimosa pudica from Brazilian Atlantic Forest soils.</title>
        <authorList>
            <person name="Paulitsch F."/>
            <person name="Hungria M."/>
            <person name="Dall'Agnol R."/>
        </authorList>
    </citation>
    <scope>NUCLEOTIDE SEQUENCE [LARGE SCALE GENOMIC DNA]</scope>
    <source>
        <strain evidence="1 2">CNPSo 3157</strain>
    </source>
</reference>
<dbReference type="Proteomes" id="UP000484381">
    <property type="component" value="Unassembled WGS sequence"/>
</dbReference>
<dbReference type="RefSeq" id="WP_152761605.1">
    <property type="nucleotide sequence ID" value="NZ_WHNP01000020.1"/>
</dbReference>
<sequence length="82" mass="9187">MTADSVHTRSAAQSIAPVPSPCINVCRMDPANGLCEGCLRTIDEIANWSSFDDAAKRAVWDEIERRHADLMTKQRQRREASE</sequence>
<dbReference type="PANTHER" id="PTHR35175:SF2">
    <property type="entry name" value="DUF1289 DOMAIN-CONTAINING PROTEIN"/>
    <property type="match status" value="1"/>
</dbReference>
<proteinExistence type="predicted"/>
<dbReference type="InterPro" id="IPR010710">
    <property type="entry name" value="DUF1289"/>
</dbReference>
<keyword evidence="2" id="KW-1185">Reference proteome</keyword>
<comment type="caution">
    <text evidence="1">The sequence shown here is derived from an EMBL/GenBank/DDBJ whole genome shotgun (WGS) entry which is preliminary data.</text>
</comment>
<dbReference type="AlphaFoldDB" id="A0A7X1NCN8"/>
<name>A0A7X1NCN8_9BURK</name>